<evidence type="ECO:0000313" key="3">
    <source>
        <dbReference type="EMBL" id="SVD44579.1"/>
    </source>
</evidence>
<dbReference type="InterPro" id="IPR046453">
    <property type="entry name" value="GpA_ATPase"/>
</dbReference>
<evidence type="ECO:0000259" key="2">
    <source>
        <dbReference type="Pfam" id="PF20454"/>
    </source>
</evidence>
<dbReference type="AlphaFoldDB" id="A0A382VDL2"/>
<evidence type="ECO:0000259" key="1">
    <source>
        <dbReference type="Pfam" id="PF05876"/>
    </source>
</evidence>
<name>A0A382VDL2_9ZZZZ</name>
<dbReference type="InterPro" id="IPR046454">
    <property type="entry name" value="GpA_endonuclease"/>
</dbReference>
<feature type="non-terminal residue" evidence="3">
    <location>
        <position position="1"/>
    </location>
</feature>
<dbReference type="Pfam" id="PF20454">
    <property type="entry name" value="GpA_nuclease"/>
    <property type="match status" value="1"/>
</dbReference>
<dbReference type="Pfam" id="PF05876">
    <property type="entry name" value="GpA_ATPase"/>
    <property type="match status" value="1"/>
</dbReference>
<proteinExistence type="predicted"/>
<organism evidence="3">
    <name type="scientific">marine metagenome</name>
    <dbReference type="NCBI Taxonomy" id="408172"/>
    <lineage>
        <taxon>unclassified sequences</taxon>
        <taxon>metagenomes</taxon>
        <taxon>ecological metagenomes</taxon>
    </lineage>
</organism>
<gene>
    <name evidence="3" type="ORF">METZ01_LOCUS397433</name>
</gene>
<dbReference type="EMBL" id="UINC01151148">
    <property type="protein sequence ID" value="SVD44579.1"/>
    <property type="molecule type" value="Genomic_DNA"/>
</dbReference>
<feature type="non-terminal residue" evidence="3">
    <location>
        <position position="285"/>
    </location>
</feature>
<reference evidence="3" key="1">
    <citation type="submission" date="2018-05" db="EMBL/GenBank/DDBJ databases">
        <authorList>
            <person name="Lanie J.A."/>
            <person name="Ng W.-L."/>
            <person name="Kazmierczak K.M."/>
            <person name="Andrzejewski T.M."/>
            <person name="Davidsen T.M."/>
            <person name="Wayne K.J."/>
            <person name="Tettelin H."/>
            <person name="Glass J.I."/>
            <person name="Rusch D."/>
            <person name="Podicherti R."/>
            <person name="Tsui H.-C.T."/>
            <person name="Winkler M.E."/>
        </authorList>
    </citation>
    <scope>NUCLEOTIDE SEQUENCE</scope>
</reference>
<accession>A0A382VDL2</accession>
<feature type="domain" description="Phage terminase large subunit GpA ATPase" evidence="1">
    <location>
        <begin position="2"/>
        <end position="130"/>
    </location>
</feature>
<dbReference type="GO" id="GO:0004519">
    <property type="term" value="F:endonuclease activity"/>
    <property type="evidence" value="ECO:0007669"/>
    <property type="project" value="InterPro"/>
</dbReference>
<evidence type="ECO:0008006" key="4">
    <source>
        <dbReference type="Google" id="ProtNLM"/>
    </source>
</evidence>
<protein>
    <recommendedName>
        <fullName evidence="4">Phage terminase large subunit family protein</fullName>
    </recommendedName>
</protein>
<feature type="domain" description="Terminase large subunit GpA endonuclease" evidence="2">
    <location>
        <begin position="139"/>
        <end position="284"/>
    </location>
</feature>
<sequence length="285" mass="32451">ASSLASRPIRIVFLDEVDRFPTSAGTEGDPVSLAKKRTTTFWNRKIIMTSTPTVKGASRIEQAFSESDQRKYYVPCPKCGEYQILMWSNIRWDQDENQKHLPDTAHYVCDHCEYKMKESDKSRLLLGGEWRATEESNGIAGFWINEIYSPWVSWSEMVSSFLEAKKYPETLKVFTNTALGESWEEQGHTVEGDPLLRRRELYPYDAPEGVLVITCAVDVQGDRLELEFRGWGVGEETWGLSYEVLAGDPSTKALWDTLDQHLERTFTHPSGQKLKAVCVTVDSGH</sequence>
<dbReference type="GO" id="GO:0016887">
    <property type="term" value="F:ATP hydrolysis activity"/>
    <property type="evidence" value="ECO:0007669"/>
    <property type="project" value="InterPro"/>
</dbReference>